<gene>
    <name evidence="5" type="ORF">JK636_13195</name>
</gene>
<feature type="domain" description="Gfo/Idh/MocA-like oxidoreductase C-terminal" evidence="4">
    <location>
        <begin position="146"/>
        <end position="360"/>
    </location>
</feature>
<keyword evidence="2" id="KW-0560">Oxidoreductase</keyword>
<keyword evidence="6" id="KW-1185">Reference proteome</keyword>
<dbReference type="PANTHER" id="PTHR43708:SF5">
    <property type="entry name" value="CONSERVED EXPRESSED OXIDOREDUCTASE (EUROFUNG)-RELATED"/>
    <property type="match status" value="1"/>
</dbReference>
<name>A0ABS1TFG6_9CLOT</name>
<dbReference type="Gene3D" id="3.30.360.10">
    <property type="entry name" value="Dihydrodipicolinate Reductase, domain 2"/>
    <property type="match status" value="1"/>
</dbReference>
<sequence length="366" mass="40778">MQTNEEKRKDINFAIVGLGGIGNTHAISAYMANMTLNLPYNLNLVKTVTRKPSGFSINGVTNTQSLEEVLEDKNIDFIDICTPNDSHGDIVRKAILYKKPVYCEKPLSSSYYEAVEMAEAVKEAGIKNAVALIYRFVPSISLIINEINEGTIGEIIDFKIKLYHKGYLNPNKKDVWRTSSASGGGALLDLGIHLVDIIQATLGNIEKVNCSSRIFFENRTNVDEISNCNLYLENGIRGNLEVSRIFADSEESTSFVIYGTKGSIRMSSHKADSIEIYDFNKNMTFIKSAKGMDKILRYYGPSAAGFFYDSHKAGLVNFANMISGINVDGNITADFEEAAKSQRVIEACYKSSRENREVNINEIKYR</sequence>
<dbReference type="Proteomes" id="UP000632377">
    <property type="component" value="Unassembled WGS sequence"/>
</dbReference>
<proteinExistence type="inferred from homology"/>
<feature type="domain" description="Gfo/Idh/MocA-like oxidoreductase N-terminal" evidence="3">
    <location>
        <begin position="11"/>
        <end position="127"/>
    </location>
</feature>
<dbReference type="Pfam" id="PF02894">
    <property type="entry name" value="GFO_IDH_MocA_C"/>
    <property type="match status" value="1"/>
</dbReference>
<evidence type="ECO:0000256" key="2">
    <source>
        <dbReference type="ARBA" id="ARBA00023002"/>
    </source>
</evidence>
<dbReference type="SUPFAM" id="SSF51735">
    <property type="entry name" value="NAD(P)-binding Rossmann-fold domains"/>
    <property type="match status" value="1"/>
</dbReference>
<evidence type="ECO:0000259" key="3">
    <source>
        <dbReference type="Pfam" id="PF01408"/>
    </source>
</evidence>
<dbReference type="RefSeq" id="WP_202749469.1">
    <property type="nucleotide sequence ID" value="NZ_JAESWC010000008.1"/>
</dbReference>
<dbReference type="InterPro" id="IPR000683">
    <property type="entry name" value="Gfo/Idh/MocA-like_OxRdtase_N"/>
</dbReference>
<dbReference type="InterPro" id="IPR004104">
    <property type="entry name" value="Gfo/Idh/MocA-like_OxRdtase_C"/>
</dbReference>
<dbReference type="InterPro" id="IPR036291">
    <property type="entry name" value="NAD(P)-bd_dom_sf"/>
</dbReference>
<dbReference type="Gene3D" id="3.40.50.720">
    <property type="entry name" value="NAD(P)-binding Rossmann-like Domain"/>
    <property type="match status" value="1"/>
</dbReference>
<comment type="caution">
    <text evidence="5">The sequence shown here is derived from an EMBL/GenBank/DDBJ whole genome shotgun (WGS) entry which is preliminary data.</text>
</comment>
<dbReference type="SUPFAM" id="SSF55347">
    <property type="entry name" value="Glyceraldehyde-3-phosphate dehydrogenase-like, C-terminal domain"/>
    <property type="match status" value="1"/>
</dbReference>
<evidence type="ECO:0000259" key="4">
    <source>
        <dbReference type="Pfam" id="PF02894"/>
    </source>
</evidence>
<dbReference type="Pfam" id="PF01408">
    <property type="entry name" value="GFO_IDH_MocA"/>
    <property type="match status" value="1"/>
</dbReference>
<organism evidence="5 6">
    <name type="scientific">Clostridium rhizosphaerae</name>
    <dbReference type="NCBI Taxonomy" id="2803861"/>
    <lineage>
        <taxon>Bacteria</taxon>
        <taxon>Bacillati</taxon>
        <taxon>Bacillota</taxon>
        <taxon>Clostridia</taxon>
        <taxon>Eubacteriales</taxon>
        <taxon>Clostridiaceae</taxon>
        <taxon>Clostridium</taxon>
    </lineage>
</organism>
<reference evidence="5 6" key="1">
    <citation type="submission" date="2021-01" db="EMBL/GenBank/DDBJ databases">
        <title>Genome public.</title>
        <authorList>
            <person name="Liu C."/>
            <person name="Sun Q."/>
        </authorList>
    </citation>
    <scope>NUCLEOTIDE SEQUENCE [LARGE SCALE GENOMIC DNA]</scope>
    <source>
        <strain evidence="5 6">YIM B02515</strain>
    </source>
</reference>
<evidence type="ECO:0000256" key="1">
    <source>
        <dbReference type="ARBA" id="ARBA00010928"/>
    </source>
</evidence>
<dbReference type="EMBL" id="JAESWC010000008">
    <property type="protein sequence ID" value="MBL4936713.1"/>
    <property type="molecule type" value="Genomic_DNA"/>
</dbReference>
<accession>A0ABS1TFG6</accession>
<dbReference type="InterPro" id="IPR051317">
    <property type="entry name" value="Gfo/Idh/MocA_oxidoreduct"/>
</dbReference>
<comment type="similarity">
    <text evidence="1">Belongs to the Gfo/Idh/MocA family.</text>
</comment>
<evidence type="ECO:0000313" key="5">
    <source>
        <dbReference type="EMBL" id="MBL4936713.1"/>
    </source>
</evidence>
<dbReference type="PANTHER" id="PTHR43708">
    <property type="entry name" value="CONSERVED EXPRESSED OXIDOREDUCTASE (EUROFUNG)"/>
    <property type="match status" value="1"/>
</dbReference>
<protein>
    <submittedName>
        <fullName evidence="5">Gfo/Idh/MocA family oxidoreductase</fullName>
    </submittedName>
</protein>
<evidence type="ECO:0000313" key="6">
    <source>
        <dbReference type="Proteomes" id="UP000632377"/>
    </source>
</evidence>